<dbReference type="Gene3D" id="3.40.50.720">
    <property type="entry name" value="NAD(P)-binding Rossmann-like Domain"/>
    <property type="match status" value="1"/>
</dbReference>
<comment type="cofactor">
    <cofactor evidence="6">
        <name>Mg(2+)</name>
        <dbReference type="ChEBI" id="CHEBI:18420"/>
    </cofactor>
    <cofactor evidence="6">
        <name>Mn(2+)</name>
        <dbReference type="ChEBI" id="CHEBI:29035"/>
    </cofactor>
    <text evidence="6">Divalent metal cations. Prefers magnesium or manganese.</text>
</comment>
<dbReference type="InterPro" id="IPR001891">
    <property type="entry name" value="Malic_OxRdtase"/>
</dbReference>
<feature type="domain" description="Malic enzyme NAD-binding" evidence="8">
    <location>
        <begin position="219"/>
        <end position="473"/>
    </location>
</feature>
<comment type="cofactor">
    <cofactor evidence="1">
        <name>Mn(2+)</name>
        <dbReference type="ChEBI" id="CHEBI:29035"/>
    </cofactor>
</comment>
<dbReference type="Pfam" id="PF00390">
    <property type="entry name" value="malic"/>
    <property type="match status" value="1"/>
</dbReference>
<feature type="active site" description="Proton donor" evidence="4">
    <location>
        <position position="52"/>
    </location>
</feature>
<dbReference type="GO" id="GO:0006108">
    <property type="term" value="P:malate metabolic process"/>
    <property type="evidence" value="ECO:0007669"/>
    <property type="project" value="TreeGrafter"/>
</dbReference>
<evidence type="ECO:0000256" key="5">
    <source>
        <dbReference type="PIRSR" id="PIRSR000106-2"/>
    </source>
</evidence>
<evidence type="ECO:0000256" key="7">
    <source>
        <dbReference type="RuleBase" id="RU003426"/>
    </source>
</evidence>
<dbReference type="SMART" id="SM00919">
    <property type="entry name" value="Malic_M"/>
    <property type="match status" value="1"/>
</dbReference>
<feature type="active site" description="Proton acceptor" evidence="4">
    <location>
        <position position="123"/>
    </location>
</feature>
<evidence type="ECO:0000313" key="10">
    <source>
        <dbReference type="EMBL" id="CAE0018409.1"/>
    </source>
</evidence>
<evidence type="ECO:0000256" key="2">
    <source>
        <dbReference type="ARBA" id="ARBA00008785"/>
    </source>
</evidence>
<dbReference type="Gene3D" id="3.40.50.10380">
    <property type="entry name" value="Malic enzyme, N-terminal domain"/>
    <property type="match status" value="1"/>
</dbReference>
<evidence type="ECO:0000256" key="6">
    <source>
        <dbReference type="PIRSR" id="PIRSR000106-3"/>
    </source>
</evidence>
<reference evidence="10" key="1">
    <citation type="submission" date="2021-01" db="EMBL/GenBank/DDBJ databases">
        <authorList>
            <person name="Corre E."/>
            <person name="Pelletier E."/>
            <person name="Niang G."/>
            <person name="Scheremetjew M."/>
            <person name="Finn R."/>
            <person name="Kale V."/>
            <person name="Holt S."/>
            <person name="Cochrane G."/>
            <person name="Meng A."/>
            <person name="Brown T."/>
            <person name="Cohen L."/>
        </authorList>
    </citation>
    <scope>NUCLEOTIDE SEQUENCE</scope>
    <source>
        <strain evidence="10">RCC856</strain>
    </source>
</reference>
<gene>
    <name evidence="10" type="ORF">CLAU1311_LOCUS4088</name>
</gene>
<comment type="similarity">
    <text evidence="2 7">Belongs to the malic enzymes family.</text>
</comment>
<dbReference type="FunFam" id="3.40.50.720:FF:000635">
    <property type="entry name" value="NADP-dependent malic enzyme"/>
    <property type="match status" value="1"/>
</dbReference>
<evidence type="ECO:0000259" key="8">
    <source>
        <dbReference type="SMART" id="SM00919"/>
    </source>
</evidence>
<dbReference type="InterPro" id="IPR012301">
    <property type="entry name" value="Malic_N_dom"/>
</dbReference>
<dbReference type="NCBIfam" id="NF010052">
    <property type="entry name" value="PRK13529.1"/>
    <property type="match status" value="1"/>
</dbReference>
<proteinExistence type="inferred from homology"/>
<feature type="binding site" evidence="6">
    <location>
        <position position="195"/>
    </location>
    <ligand>
        <name>a divalent metal cation</name>
        <dbReference type="ChEBI" id="CHEBI:60240"/>
    </ligand>
</feature>
<protein>
    <recommendedName>
        <fullName evidence="7">Malic enzyme</fullName>
    </recommendedName>
</protein>
<keyword evidence="7" id="KW-0560">Oxidoreductase</keyword>
<evidence type="ECO:0000256" key="1">
    <source>
        <dbReference type="ARBA" id="ARBA00001936"/>
    </source>
</evidence>
<dbReference type="PANTHER" id="PTHR23406:SF68">
    <property type="entry name" value="MALIC ENZYME"/>
    <property type="match status" value="1"/>
</dbReference>
<dbReference type="AlphaFoldDB" id="A0A7S3E223"/>
<keyword evidence="3 6" id="KW-0479">Metal-binding</keyword>
<dbReference type="PROSITE" id="PS00331">
    <property type="entry name" value="MALIC_ENZYMES"/>
    <property type="match status" value="1"/>
</dbReference>
<feature type="binding site" evidence="5">
    <location>
        <position position="404"/>
    </location>
    <ligand>
        <name>(S)-malate</name>
        <dbReference type="ChEBI" id="CHEBI:15589"/>
    </ligand>
</feature>
<dbReference type="PANTHER" id="PTHR23406">
    <property type="entry name" value="MALIC ENZYME-RELATED"/>
    <property type="match status" value="1"/>
</dbReference>
<dbReference type="SUPFAM" id="SSF53223">
    <property type="entry name" value="Aminoacid dehydrogenase-like, N-terminal domain"/>
    <property type="match status" value="1"/>
</dbReference>
<dbReference type="SMART" id="SM01274">
    <property type="entry name" value="malic"/>
    <property type="match status" value="1"/>
</dbReference>
<evidence type="ECO:0000256" key="4">
    <source>
        <dbReference type="PIRSR" id="PIRSR000106-1"/>
    </source>
</evidence>
<dbReference type="Pfam" id="PF03949">
    <property type="entry name" value="Malic_M"/>
    <property type="match status" value="1"/>
</dbReference>
<feature type="domain" description="Malic enzyme N-terminal" evidence="9">
    <location>
        <begin position="29"/>
        <end position="209"/>
    </location>
</feature>
<dbReference type="PRINTS" id="PR00072">
    <property type="entry name" value="MALOXRDTASE"/>
</dbReference>
<evidence type="ECO:0000256" key="3">
    <source>
        <dbReference type="ARBA" id="ARBA00022723"/>
    </source>
</evidence>
<dbReference type="InterPro" id="IPR012302">
    <property type="entry name" value="Malic_NAD-bd"/>
</dbReference>
<dbReference type="InterPro" id="IPR036291">
    <property type="entry name" value="NAD(P)-bd_dom_sf"/>
</dbReference>
<evidence type="ECO:0000259" key="9">
    <source>
        <dbReference type="SMART" id="SM01274"/>
    </source>
</evidence>
<organism evidence="10">
    <name type="scientific">Chloropicon laureae</name>
    <dbReference type="NCBI Taxonomy" id="464258"/>
    <lineage>
        <taxon>Eukaryota</taxon>
        <taxon>Viridiplantae</taxon>
        <taxon>Chlorophyta</taxon>
        <taxon>Chloropicophyceae</taxon>
        <taxon>Chloropicales</taxon>
        <taxon>Chloropicaceae</taxon>
        <taxon>Chloropicon</taxon>
    </lineage>
</organism>
<feature type="binding site" evidence="5">
    <location>
        <position position="359"/>
    </location>
    <ligand>
        <name>(S)-malate</name>
        <dbReference type="ChEBI" id="CHEBI:15589"/>
    </ligand>
</feature>
<dbReference type="GO" id="GO:0051287">
    <property type="term" value="F:NAD binding"/>
    <property type="evidence" value="ECO:0007669"/>
    <property type="project" value="InterPro"/>
</dbReference>
<dbReference type="InterPro" id="IPR015884">
    <property type="entry name" value="Malic_enzyme_CS"/>
</dbReference>
<dbReference type="SUPFAM" id="SSF51735">
    <property type="entry name" value="NAD(P)-binding Rossmann-fold domains"/>
    <property type="match status" value="1"/>
</dbReference>
<accession>A0A7S3E223</accession>
<feature type="binding site" evidence="6">
    <location>
        <position position="218"/>
    </location>
    <ligand>
        <name>a divalent metal cation</name>
        <dbReference type="ChEBI" id="CHEBI:60240"/>
    </ligand>
</feature>
<dbReference type="PIRSF" id="PIRSF000106">
    <property type="entry name" value="ME"/>
    <property type="match status" value="1"/>
</dbReference>
<name>A0A7S3E223_9CHLO</name>
<feature type="binding site" evidence="6">
    <location>
        <position position="194"/>
    </location>
    <ligand>
        <name>a divalent metal cation</name>
        <dbReference type="ChEBI" id="CHEBI:60240"/>
    </ligand>
</feature>
<dbReference type="GO" id="GO:0004473">
    <property type="term" value="F:malate dehydrogenase (decarboxylating) (NADP+) activity"/>
    <property type="evidence" value="ECO:0007669"/>
    <property type="project" value="TreeGrafter"/>
</dbReference>
<dbReference type="InterPro" id="IPR037062">
    <property type="entry name" value="Malic_N_dom_sf"/>
</dbReference>
<dbReference type="GO" id="GO:0046872">
    <property type="term" value="F:metal ion binding"/>
    <property type="evidence" value="ECO:0007669"/>
    <property type="project" value="UniProtKB-KW"/>
</dbReference>
<dbReference type="EMBL" id="HBHU01006304">
    <property type="protein sequence ID" value="CAE0018409.1"/>
    <property type="molecule type" value="Transcribed_RNA"/>
</dbReference>
<dbReference type="InterPro" id="IPR046346">
    <property type="entry name" value="Aminoacid_DH-like_N_sf"/>
</dbReference>
<feature type="binding site" evidence="5">
    <location>
        <position position="105"/>
    </location>
    <ligand>
        <name>(S)-malate</name>
        <dbReference type="ChEBI" id="CHEBI:15589"/>
    </ligand>
</feature>
<sequence length="505" mass="54925">MAKHSEAVAGVFAGAEKDIDKYMALRGLRVRDPDAYYRLLTKHTEEILPYVYTPTVGEACQKYSNLNVQTTGLYISLNDRGRVLEKLRQWPHQDVTTIVATDGERILGLGDLGAGGMGISEGKILLYTAAAGVAPTDCLPICLDVGTNNEQLLSDPAYIGLRQRRPTGEAYFSFIEEFVAALKQWQPHVLLQFEDFGNHTAFLLLQKYRNQVCCFNDDIQGTAAITLSGILASLRLKRESLADQRILFHGAGEAGVGCGELIALALASWHGLSLVEARKRVLFMDSKGLVCKARLGKLQDHKITFAHDIAFAPDLLSVVRTHRPTVLIGVSTQAGAFSREVIEAMAAHCDRPVIFPLSNPTSKSECSYEEAFAGTRGRVIFASGSPFPPLSTGAGGTFYPAQANNAYIFPAVGHAAVLTRAKCIPEEVFLEAAACLAELSSDRDLACGKLFPSFSNIRPVSARIMARVGKYLCDRGFGERPAGLVNDDWHGLATASMYRVPEPKL</sequence>